<evidence type="ECO:0000313" key="9">
    <source>
        <dbReference type="EMBL" id="WEK12868.1"/>
    </source>
</evidence>
<dbReference type="CDD" id="cd03257">
    <property type="entry name" value="ABC_NikE_OppD_transporters"/>
    <property type="match status" value="2"/>
</dbReference>
<keyword evidence="4" id="KW-1003">Cell membrane</keyword>
<dbReference type="NCBIfam" id="NF008453">
    <property type="entry name" value="PRK11308.1"/>
    <property type="match status" value="2"/>
</dbReference>
<evidence type="ECO:0000256" key="7">
    <source>
        <dbReference type="ARBA" id="ARBA00023136"/>
    </source>
</evidence>
<dbReference type="EMBL" id="CP119321">
    <property type="protein sequence ID" value="WEK12868.1"/>
    <property type="molecule type" value="Genomic_DNA"/>
</dbReference>
<keyword evidence="6 9" id="KW-0067">ATP-binding</keyword>
<proteinExistence type="inferred from homology"/>
<dbReference type="SMART" id="SM00382">
    <property type="entry name" value="AAA"/>
    <property type="match status" value="2"/>
</dbReference>
<dbReference type="GO" id="GO:0015833">
    <property type="term" value="P:peptide transport"/>
    <property type="evidence" value="ECO:0007669"/>
    <property type="project" value="InterPro"/>
</dbReference>
<dbReference type="FunFam" id="3.40.50.300:FF:000016">
    <property type="entry name" value="Oligopeptide ABC transporter ATP-binding component"/>
    <property type="match status" value="1"/>
</dbReference>
<dbReference type="InterPro" id="IPR017871">
    <property type="entry name" value="ABC_transporter-like_CS"/>
</dbReference>
<keyword evidence="3" id="KW-0813">Transport</keyword>
<evidence type="ECO:0000259" key="8">
    <source>
        <dbReference type="PROSITE" id="PS50893"/>
    </source>
</evidence>
<name>A0AAJ5W0Z1_9MICO</name>
<evidence type="ECO:0000256" key="2">
    <source>
        <dbReference type="ARBA" id="ARBA00005417"/>
    </source>
</evidence>
<dbReference type="AlphaFoldDB" id="A0AAJ5W0Z1"/>
<dbReference type="InterPro" id="IPR003439">
    <property type="entry name" value="ABC_transporter-like_ATP-bd"/>
</dbReference>
<evidence type="ECO:0000256" key="4">
    <source>
        <dbReference type="ARBA" id="ARBA00022475"/>
    </source>
</evidence>
<organism evidence="9 10">
    <name type="scientific">Candidatus Microbacterium phytovorans</name>
    <dbReference type="NCBI Taxonomy" id="3121374"/>
    <lineage>
        <taxon>Bacteria</taxon>
        <taxon>Bacillati</taxon>
        <taxon>Actinomycetota</taxon>
        <taxon>Actinomycetes</taxon>
        <taxon>Micrococcales</taxon>
        <taxon>Microbacteriaceae</taxon>
        <taxon>Microbacterium</taxon>
    </lineage>
</organism>
<evidence type="ECO:0000256" key="5">
    <source>
        <dbReference type="ARBA" id="ARBA00022741"/>
    </source>
</evidence>
<dbReference type="Pfam" id="PF00005">
    <property type="entry name" value="ABC_tran"/>
    <property type="match status" value="2"/>
</dbReference>
<dbReference type="InterPro" id="IPR003593">
    <property type="entry name" value="AAA+_ATPase"/>
</dbReference>
<gene>
    <name evidence="9" type="ORF">P0Y48_10380</name>
</gene>
<sequence>MSGALLEVAGLSVDFVVGAETVHAVRDVSFTLDRGEVVALVGESGSGKSVTALSLVGLLPRGARVRGTALLDGDDLLAMNPAQREAVRGTRIGVVFQDPGSALDPVFTIGSQIEEMLIVHRPGMTRSERRARVIELLEQVEIADPASRLGSYPHQLSGGQAQRVMIAIALACDPEILIADEPTTALDVTVQREVLDVLRRLRDRIGTSIIMITHDMGVVADIADRVVVMRDGRVEESAGVRELFAAPQADYTRRLLAAVPRLGAPERAVPAGETAVLEVDALSVVYGRGARAVAAVDDVSLRVGEGEIVALAGESGSGKSTIGRCALGLAPISSGAVRIDGVDLARVRGRRAVAVKRRVGVVFQNSTAALDPRHTIGDSIEEPLRVHGGLRGAVLRSRTAELLDAVGLPSAWHRRYPHELSGGQRQRVAIARAISLRPRLLIADEPTSALDVSVQATVLDLLRDLQRELRFACLFISHDLAVVDELCDRIVVLQRGRVVEEGSRVDVLRRPQHPYTRALIASSPVPDPVEQARRREAVPTG</sequence>
<comment type="subcellular location">
    <subcellularLocation>
        <location evidence="1">Cell membrane</location>
        <topology evidence="1">Peripheral membrane protein</topology>
    </subcellularLocation>
</comment>
<feature type="domain" description="ABC transporter" evidence="8">
    <location>
        <begin position="6"/>
        <end position="256"/>
    </location>
</feature>
<comment type="similarity">
    <text evidence="2">Belongs to the ABC transporter superfamily.</text>
</comment>
<protein>
    <submittedName>
        <fullName evidence="9">ABC transporter ATP-binding protein</fullName>
    </submittedName>
</protein>
<dbReference type="Proteomes" id="UP001213972">
    <property type="component" value="Chromosome"/>
</dbReference>
<evidence type="ECO:0000313" key="10">
    <source>
        <dbReference type="Proteomes" id="UP001213972"/>
    </source>
</evidence>
<dbReference type="InterPro" id="IPR050388">
    <property type="entry name" value="ABC_Ni/Peptide_Import"/>
</dbReference>
<evidence type="ECO:0000256" key="6">
    <source>
        <dbReference type="ARBA" id="ARBA00022840"/>
    </source>
</evidence>
<reference evidence="9" key="1">
    <citation type="submission" date="2023-03" db="EMBL/GenBank/DDBJ databases">
        <title>Andean soil-derived lignocellulolytic bacterial consortium as a source of novel taxa and putative plastic-active enzymes.</title>
        <authorList>
            <person name="Diaz-Garcia L."/>
            <person name="Chuvochina M."/>
            <person name="Feuerriegel G."/>
            <person name="Bunk B."/>
            <person name="Sproer C."/>
            <person name="Streit W.R."/>
            <person name="Rodriguez L.M."/>
            <person name="Overmann J."/>
            <person name="Jimenez D.J."/>
        </authorList>
    </citation>
    <scope>NUCLEOTIDE SEQUENCE</scope>
    <source>
        <strain evidence="9">MAG 4610</strain>
    </source>
</reference>
<dbReference type="GO" id="GO:0005886">
    <property type="term" value="C:plasma membrane"/>
    <property type="evidence" value="ECO:0007669"/>
    <property type="project" value="UniProtKB-SubCell"/>
</dbReference>
<dbReference type="Gene3D" id="3.40.50.300">
    <property type="entry name" value="P-loop containing nucleotide triphosphate hydrolases"/>
    <property type="match status" value="2"/>
</dbReference>
<dbReference type="InterPro" id="IPR013563">
    <property type="entry name" value="Oligopep_ABC_C"/>
</dbReference>
<dbReference type="GO" id="GO:0016887">
    <property type="term" value="F:ATP hydrolysis activity"/>
    <property type="evidence" value="ECO:0007669"/>
    <property type="project" value="InterPro"/>
</dbReference>
<dbReference type="NCBIfam" id="NF007739">
    <property type="entry name" value="PRK10419.1"/>
    <property type="match status" value="2"/>
</dbReference>
<keyword evidence="5" id="KW-0547">Nucleotide-binding</keyword>
<feature type="domain" description="ABC transporter" evidence="8">
    <location>
        <begin position="279"/>
        <end position="520"/>
    </location>
</feature>
<dbReference type="SUPFAM" id="SSF52540">
    <property type="entry name" value="P-loop containing nucleoside triphosphate hydrolases"/>
    <property type="match status" value="2"/>
</dbReference>
<dbReference type="PROSITE" id="PS50893">
    <property type="entry name" value="ABC_TRANSPORTER_2"/>
    <property type="match status" value="2"/>
</dbReference>
<evidence type="ECO:0000256" key="3">
    <source>
        <dbReference type="ARBA" id="ARBA00022448"/>
    </source>
</evidence>
<dbReference type="InterPro" id="IPR027417">
    <property type="entry name" value="P-loop_NTPase"/>
</dbReference>
<dbReference type="PANTHER" id="PTHR43297:SF2">
    <property type="entry name" value="DIPEPTIDE TRANSPORT ATP-BINDING PROTEIN DPPD"/>
    <property type="match status" value="1"/>
</dbReference>
<dbReference type="PROSITE" id="PS00211">
    <property type="entry name" value="ABC_TRANSPORTER_1"/>
    <property type="match status" value="2"/>
</dbReference>
<dbReference type="PANTHER" id="PTHR43297">
    <property type="entry name" value="OLIGOPEPTIDE TRANSPORT ATP-BINDING PROTEIN APPD"/>
    <property type="match status" value="1"/>
</dbReference>
<dbReference type="Pfam" id="PF08352">
    <property type="entry name" value="oligo_HPY"/>
    <property type="match status" value="2"/>
</dbReference>
<dbReference type="GO" id="GO:0005524">
    <property type="term" value="F:ATP binding"/>
    <property type="evidence" value="ECO:0007669"/>
    <property type="project" value="UniProtKB-KW"/>
</dbReference>
<accession>A0AAJ5W0Z1</accession>
<keyword evidence="7" id="KW-0472">Membrane</keyword>
<evidence type="ECO:0000256" key="1">
    <source>
        <dbReference type="ARBA" id="ARBA00004202"/>
    </source>
</evidence>